<evidence type="ECO:0000256" key="8">
    <source>
        <dbReference type="ARBA" id="ARBA00023242"/>
    </source>
</evidence>
<dbReference type="InterPro" id="IPR000330">
    <property type="entry name" value="SNF2_N"/>
</dbReference>
<accession>A0A834RB34</accession>
<feature type="compositionally biased region" description="Polar residues" evidence="10">
    <location>
        <begin position="1003"/>
        <end position="1022"/>
    </location>
</feature>
<keyword evidence="8" id="KW-0539">Nucleus</keyword>
<dbReference type="GO" id="GO:0016887">
    <property type="term" value="F:ATP hydrolysis activity"/>
    <property type="evidence" value="ECO:0007669"/>
    <property type="project" value="InterPro"/>
</dbReference>
<keyword evidence="5" id="KW-0347">Helicase</keyword>
<dbReference type="PROSITE" id="PS51194">
    <property type="entry name" value="HELICASE_CTER"/>
    <property type="match status" value="1"/>
</dbReference>
<dbReference type="InterPro" id="IPR001650">
    <property type="entry name" value="Helicase_C-like"/>
</dbReference>
<gene>
    <name evidence="13" type="ORF">SSS_6744</name>
</gene>
<dbReference type="InterPro" id="IPR044078">
    <property type="entry name" value="Mot1_ATP-bd"/>
</dbReference>
<keyword evidence="4" id="KW-0378">Hydrolase</keyword>
<keyword evidence="6" id="KW-0067">ATP-binding</keyword>
<comment type="subcellular location">
    <subcellularLocation>
        <location evidence="1">Nucleus</location>
    </subcellularLocation>
</comment>
<dbReference type="GO" id="GO:0017025">
    <property type="term" value="F:TBP-class protein binding"/>
    <property type="evidence" value="ECO:0007669"/>
    <property type="project" value="InterPro"/>
</dbReference>
<evidence type="ECO:0000313" key="14">
    <source>
        <dbReference type="EnsemblMetazoa" id="KAF7493331.1"/>
    </source>
</evidence>
<dbReference type="GO" id="GO:0004386">
    <property type="term" value="F:helicase activity"/>
    <property type="evidence" value="ECO:0007669"/>
    <property type="project" value="UniProtKB-KW"/>
</dbReference>
<evidence type="ECO:0000256" key="6">
    <source>
        <dbReference type="ARBA" id="ARBA00022840"/>
    </source>
</evidence>
<evidence type="ECO:0000256" key="7">
    <source>
        <dbReference type="ARBA" id="ARBA00023125"/>
    </source>
</evidence>
<dbReference type="Gene3D" id="3.40.50.10810">
    <property type="entry name" value="Tandem AAA-ATPase domain"/>
    <property type="match status" value="1"/>
</dbReference>
<evidence type="ECO:0000256" key="3">
    <source>
        <dbReference type="ARBA" id="ARBA00022741"/>
    </source>
</evidence>
<reference evidence="14" key="3">
    <citation type="submission" date="2022-06" db="UniProtKB">
        <authorList>
            <consortium name="EnsemblMetazoa"/>
        </authorList>
    </citation>
    <scope>IDENTIFICATION</scope>
</reference>
<dbReference type="InterPro" id="IPR014001">
    <property type="entry name" value="Helicase_ATP-bd"/>
</dbReference>
<dbReference type="InterPro" id="IPR016024">
    <property type="entry name" value="ARM-type_fold"/>
</dbReference>
<dbReference type="FunFam" id="3.40.50.10810:FF:000009">
    <property type="entry name" value="B-TFIID TATA-box-binding protein-associated factor 1"/>
    <property type="match status" value="1"/>
</dbReference>
<dbReference type="EnsemblMetazoa" id="SSS_6744s_mrna">
    <property type="protein sequence ID" value="KAF7493331.1"/>
    <property type="gene ID" value="SSS_6744"/>
</dbReference>
<dbReference type="GO" id="GO:0005524">
    <property type="term" value="F:ATP binding"/>
    <property type="evidence" value="ECO:0007669"/>
    <property type="project" value="UniProtKB-KW"/>
</dbReference>
<dbReference type="CDD" id="cd18793">
    <property type="entry name" value="SF2_C_SNF"/>
    <property type="match status" value="1"/>
</dbReference>
<dbReference type="FunFam" id="3.40.50.300:FF:000428">
    <property type="entry name" value="TATA-binding protein-associated factor 172"/>
    <property type="match status" value="1"/>
</dbReference>
<evidence type="ECO:0000259" key="11">
    <source>
        <dbReference type="PROSITE" id="PS51192"/>
    </source>
</evidence>
<evidence type="ECO:0000313" key="15">
    <source>
        <dbReference type="Proteomes" id="UP000070412"/>
    </source>
</evidence>
<dbReference type="InterPro" id="IPR022707">
    <property type="entry name" value="Mot1_central_dom"/>
</dbReference>
<keyword evidence="15" id="KW-1185">Reference proteome</keyword>
<dbReference type="InterPro" id="IPR044972">
    <property type="entry name" value="Mot1"/>
</dbReference>
<name>A0A834RB34_SARSC</name>
<dbReference type="SUPFAM" id="SSF48371">
    <property type="entry name" value="ARM repeat"/>
    <property type="match status" value="1"/>
</dbReference>
<sequence>MTSRLDRLFLLLDNGSTPLTRKAAALQLGEVQKLHPHELNKLLIKVRQYLHSSSWDTRIAASQAVEAITLNVPEWFPSGKPKEDCPIEENSLINEDRMSYSRYDVNTVIRCGHNLFASCGDDFDEAEPSVDSREKIAQMRQTLNQKLGLNFAEKIGLKIDFITNQDFESTDRTKQSSEIKQESIKFEEIIAKAAGGGIVKRKKSFSSNKFSNESRGNRENSIESSLNSNQIKKIKLEPKDEIFDEKTDFLNLRDDEWPLAWFSDELMSDLFNPKWEIRHGAAIGLREIVKLQGRCGGRLSSALSKDQDILNQQWLEDLSLRLLSVLALDKFGDYVSDQVIAPVRETCAQVLGLVIKFQSVQGVHGVLNILLQLLECSEWETRHGGMLGLKYLLAIRQDLIEELLPKVFEPIFSGLKDSEDDVSAVAAAALVPVKENLIKLIPEKVPLVVSFLWDALLVLDDLSSSTGDLLMLLSSLLTFKCPETKDSSEIVSENGNLIDLIPRLWPFLSHSLSSVRKSVLESLLILSEKSQNTWNSTELLSDALRLVYQRSLIENQTMILELLTKVWISLVTRASYECLIESTKNYVTGWIYLMMLPQKASIDSQNNPVWLEIKEKNKQSCDNLESSPASYFIGGSEVLGESSEERERYVHQNQSLNGQSESLVSNRDALDSFALLLLGHLNTKSAIQRMCCSWILREWAISKIESLNEPLLSWIEKNSPSDSAKNSNLFSNMKLHKDLSDRCYELLDDQILFDEISPYVSRVQFNFRTLLSLLRSKQIQFNETCLGNSTIFSFEQINTVVEDVNKNSLEDLRKKILNSKRSPVKLKNLLKSLEEKLILIQQSIAELNYATNSLSIEVKSSLASALISWRSIPDRMSPIIKPIMDSIKVEHNEQLQRASASSLVKLLNIFCERTHHNPQISTPTTKIINNLVTYLCSDRNFTPEATLEIEQKSILSSENKNSSSPLNAQLGILALDNMQKMIERNSIFKRSNSNTFKFKSNSEASRVPQTNGQTASSSSNLIDQEKQGEIQRRGSTIALLETCKYFGKYLPDQLPSLWSYIKKISLESQSLPLFVEDDLKNCQNLIHCLQVFEMIGPSLHQNLHSTLNCTYSFLCECLHNPYITLRHMAARCFGMLASIMPNQTMNVILTTVMDMLEASDSQLKRQGAVETFYYVIERLSLKIVPYIVLLIVPMLGRMSDQNELVRLLATHCFAQLVQLMPLDNDNQQKANKTIKISNGSSSSIDDFKAVLFENDIEFSEELKKRKEEERHFLQQLMNIKKLDDFKLLVPVKAELRQYQQDGLNWLGFLNKYKLHGIIADEMGLGKTLQAICILASDHYYIKQKFIKGESSNRSLLSLVICPPTLTGHWVHEVDKFVESKYLCPILYSGPPFERCKIKLKIQQAVKNIDRKDLSKNYNLVIASYDLVRNDIDFFTAIDWNYCILDEGHVIKNGKTKLSKSIKSLRANHRLILTGTPIQNNVLELWSLFDFLMPGFLGTERQFMARYSKPILASRDAKSSSKEQESGILAMETLHRQVLPFILRRMKEDVLKDLPPKIVQDYYCELSPLQAQLYEDFYKSKARQSLKDNLNHEVEELTTVKRNESIKSASKKMATKSHIFQSLQYLRKVCNHPKLVLSPSHPNYDSIVQKLQENQTSLSDISHAAKLGALKQLLQDCGIGVQSGQDQSEPVVNQHRALIFCQLKSMLEIVEKDLLKSHMPSVSYLRLDGDVPVSQRYSIIHRFNDDPSIDVLLLTIQVGGLGLNLTGADTVIFVEHDWNPMKDLQAMDRAHRIGQKKVVNVYRLITSGTLEEKIMGLQKFKLTIANTVISNENSSLDSMATDQLLDLFEYSSIKEPLTDSKISSTISSIDHQASTQSNTSQVSMKTMLESLPELWDTQQYENEYDLNNFLQTLTNL</sequence>
<dbReference type="OrthoDB" id="10252227at2759"/>
<feature type="region of interest" description="Disordered" evidence="10">
    <location>
        <begin position="999"/>
        <end position="1028"/>
    </location>
</feature>
<dbReference type="InterPro" id="IPR011989">
    <property type="entry name" value="ARM-like"/>
</dbReference>
<dbReference type="Pfam" id="PF00176">
    <property type="entry name" value="SNF2-rel_dom"/>
    <property type="match status" value="1"/>
</dbReference>
<dbReference type="SMART" id="SM00487">
    <property type="entry name" value="DEXDc"/>
    <property type="match status" value="1"/>
</dbReference>
<keyword evidence="3" id="KW-0547">Nucleotide-binding</keyword>
<feature type="coiled-coil region" evidence="9">
    <location>
        <begin position="1249"/>
        <end position="1276"/>
    </location>
</feature>
<dbReference type="InterPro" id="IPR049730">
    <property type="entry name" value="SNF2/RAD54-like_C"/>
</dbReference>
<dbReference type="EMBL" id="WVUK01000056">
    <property type="protein sequence ID" value="KAF7493331.1"/>
    <property type="molecule type" value="Genomic_DNA"/>
</dbReference>
<evidence type="ECO:0000256" key="10">
    <source>
        <dbReference type="SAM" id="MobiDB-lite"/>
    </source>
</evidence>
<dbReference type="InterPro" id="IPR038718">
    <property type="entry name" value="SNF2-like_sf"/>
</dbReference>
<dbReference type="InterPro" id="IPR027417">
    <property type="entry name" value="P-loop_NTPase"/>
</dbReference>
<dbReference type="PANTHER" id="PTHR36498:SF1">
    <property type="entry name" value="TATA-BINDING PROTEIN-ASSOCIATED FACTOR 172"/>
    <property type="match status" value="1"/>
</dbReference>
<dbReference type="CDD" id="cd17999">
    <property type="entry name" value="DEXHc_Mot1"/>
    <property type="match status" value="1"/>
</dbReference>
<dbReference type="Gene3D" id="3.40.50.300">
    <property type="entry name" value="P-loop containing nucleotide triphosphate hydrolases"/>
    <property type="match status" value="1"/>
</dbReference>
<dbReference type="SMART" id="SM00490">
    <property type="entry name" value="HELICc"/>
    <property type="match status" value="1"/>
</dbReference>
<evidence type="ECO:0000256" key="5">
    <source>
        <dbReference type="ARBA" id="ARBA00022806"/>
    </source>
</evidence>
<protein>
    <submittedName>
        <fullName evidence="13">TATA-binding protein-associated factor</fullName>
    </submittedName>
</protein>
<dbReference type="SUPFAM" id="SSF52540">
    <property type="entry name" value="P-loop containing nucleoside triphosphate hydrolases"/>
    <property type="match status" value="2"/>
</dbReference>
<evidence type="ECO:0000256" key="4">
    <source>
        <dbReference type="ARBA" id="ARBA00022801"/>
    </source>
</evidence>
<evidence type="ECO:0000313" key="13">
    <source>
        <dbReference type="EMBL" id="KAF7493331.1"/>
    </source>
</evidence>
<reference evidence="15" key="1">
    <citation type="journal article" date="2020" name="PLoS Negl. Trop. Dis.">
        <title>High-quality nuclear genome for Sarcoptes scabiei-A critical resource for a neglected parasite.</title>
        <authorList>
            <person name="Korhonen P.K."/>
            <person name="Gasser R.B."/>
            <person name="Ma G."/>
            <person name="Wang T."/>
            <person name="Stroehlein A.J."/>
            <person name="Young N.D."/>
            <person name="Ang C.S."/>
            <person name="Fernando D.D."/>
            <person name="Lu H.C."/>
            <person name="Taylor S."/>
            <person name="Reynolds S.L."/>
            <person name="Mofiz E."/>
            <person name="Najaraj S.H."/>
            <person name="Gowda H."/>
            <person name="Madugundu A."/>
            <person name="Renuse S."/>
            <person name="Holt D."/>
            <person name="Pandey A."/>
            <person name="Papenfuss A.T."/>
            <person name="Fischer K."/>
        </authorList>
    </citation>
    <scope>NUCLEOTIDE SEQUENCE [LARGE SCALE GENOMIC DNA]</scope>
</reference>
<keyword evidence="2" id="KW-0677">Repeat</keyword>
<evidence type="ECO:0000256" key="9">
    <source>
        <dbReference type="SAM" id="Coils"/>
    </source>
</evidence>
<dbReference type="PROSITE" id="PS51192">
    <property type="entry name" value="HELICASE_ATP_BIND_1"/>
    <property type="match status" value="1"/>
</dbReference>
<evidence type="ECO:0000256" key="1">
    <source>
        <dbReference type="ARBA" id="ARBA00004123"/>
    </source>
</evidence>
<feature type="domain" description="Helicase ATP-binding" evidence="11">
    <location>
        <begin position="1307"/>
        <end position="1494"/>
    </location>
</feature>
<dbReference type="Pfam" id="PF00271">
    <property type="entry name" value="Helicase_C"/>
    <property type="match status" value="1"/>
</dbReference>
<dbReference type="PANTHER" id="PTHR36498">
    <property type="entry name" value="TATA-BINDING PROTEIN-ASSOCIATED FACTOR 172"/>
    <property type="match status" value="1"/>
</dbReference>
<evidence type="ECO:0000259" key="12">
    <source>
        <dbReference type="PROSITE" id="PS51194"/>
    </source>
</evidence>
<organism evidence="13">
    <name type="scientific">Sarcoptes scabiei</name>
    <name type="common">Itch mite</name>
    <name type="synonym">Acarus scabiei</name>
    <dbReference type="NCBI Taxonomy" id="52283"/>
    <lineage>
        <taxon>Eukaryota</taxon>
        <taxon>Metazoa</taxon>
        <taxon>Ecdysozoa</taxon>
        <taxon>Arthropoda</taxon>
        <taxon>Chelicerata</taxon>
        <taxon>Arachnida</taxon>
        <taxon>Acari</taxon>
        <taxon>Acariformes</taxon>
        <taxon>Sarcoptiformes</taxon>
        <taxon>Astigmata</taxon>
        <taxon>Psoroptidia</taxon>
        <taxon>Sarcoptoidea</taxon>
        <taxon>Sarcoptidae</taxon>
        <taxon>Sarcoptinae</taxon>
        <taxon>Sarcoptes</taxon>
    </lineage>
</organism>
<proteinExistence type="predicted"/>
<keyword evidence="7" id="KW-0238">DNA-binding</keyword>
<keyword evidence="9" id="KW-0175">Coiled coil</keyword>
<dbReference type="Proteomes" id="UP000070412">
    <property type="component" value="Unassembled WGS sequence"/>
</dbReference>
<dbReference type="GO" id="GO:0005634">
    <property type="term" value="C:nucleus"/>
    <property type="evidence" value="ECO:0007669"/>
    <property type="project" value="UniProtKB-SubCell"/>
</dbReference>
<dbReference type="Pfam" id="PF12054">
    <property type="entry name" value="DUF3535"/>
    <property type="match status" value="1"/>
</dbReference>
<reference evidence="13" key="2">
    <citation type="submission" date="2020-01" db="EMBL/GenBank/DDBJ databases">
        <authorList>
            <person name="Korhonen P.K.K."/>
            <person name="Guangxu M.G."/>
            <person name="Wang T.W."/>
            <person name="Stroehlein A.J.S."/>
            <person name="Young N.D."/>
            <person name="Ang C.-S.A."/>
            <person name="Fernando D.W.F."/>
            <person name="Lu H.L."/>
            <person name="Taylor S.T."/>
            <person name="Ehtesham M.E.M."/>
            <person name="Najaraj S.H.N."/>
            <person name="Harsha G.H.G."/>
            <person name="Madugundu A.M."/>
            <person name="Renuse S.R."/>
            <person name="Holt D.H."/>
            <person name="Pandey A.P."/>
            <person name="Papenfuss A.P."/>
            <person name="Gasser R.B.G."/>
            <person name="Fischer K.F."/>
        </authorList>
    </citation>
    <scope>NUCLEOTIDE SEQUENCE</scope>
    <source>
        <strain evidence="13">SSS_KF_BRIS2020</strain>
    </source>
</reference>
<evidence type="ECO:0000256" key="2">
    <source>
        <dbReference type="ARBA" id="ARBA00022737"/>
    </source>
</evidence>
<dbReference type="GO" id="GO:0003677">
    <property type="term" value="F:DNA binding"/>
    <property type="evidence" value="ECO:0007669"/>
    <property type="project" value="UniProtKB-KW"/>
</dbReference>
<feature type="domain" description="Helicase C-terminal" evidence="12">
    <location>
        <begin position="1683"/>
        <end position="1839"/>
    </location>
</feature>
<dbReference type="Gene3D" id="1.25.10.10">
    <property type="entry name" value="Leucine-rich Repeat Variant"/>
    <property type="match status" value="2"/>
</dbReference>